<dbReference type="AlphaFoldDB" id="A0A2K3N2Y3"/>
<proteinExistence type="predicted"/>
<evidence type="ECO:0000256" key="4">
    <source>
        <dbReference type="ARBA" id="ARBA00022917"/>
    </source>
</evidence>
<organism evidence="7 8">
    <name type="scientific">Trifolium pratense</name>
    <name type="common">Red clover</name>
    <dbReference type="NCBI Taxonomy" id="57577"/>
    <lineage>
        <taxon>Eukaryota</taxon>
        <taxon>Viridiplantae</taxon>
        <taxon>Streptophyta</taxon>
        <taxon>Embryophyta</taxon>
        <taxon>Tracheophyta</taxon>
        <taxon>Spermatophyta</taxon>
        <taxon>Magnoliopsida</taxon>
        <taxon>eudicotyledons</taxon>
        <taxon>Gunneridae</taxon>
        <taxon>Pentapetalae</taxon>
        <taxon>rosids</taxon>
        <taxon>fabids</taxon>
        <taxon>Fabales</taxon>
        <taxon>Fabaceae</taxon>
        <taxon>Papilionoideae</taxon>
        <taxon>50 kb inversion clade</taxon>
        <taxon>NPAAA clade</taxon>
        <taxon>Hologalegina</taxon>
        <taxon>IRL clade</taxon>
        <taxon>Trifolieae</taxon>
        <taxon>Trifolium</taxon>
    </lineage>
</organism>
<keyword evidence="2" id="KW-0547">Nucleotide-binding</keyword>
<evidence type="ECO:0000256" key="2">
    <source>
        <dbReference type="ARBA" id="ARBA00022741"/>
    </source>
</evidence>
<dbReference type="EMBL" id="ASHM01015453">
    <property type="protein sequence ID" value="PNX97349.1"/>
    <property type="molecule type" value="Genomic_DNA"/>
</dbReference>
<keyword evidence="1 7" id="KW-0436">Ligase</keyword>
<gene>
    <name evidence="7" type="ORF">L195_g020577</name>
</gene>
<feature type="non-terminal residue" evidence="7">
    <location>
        <position position="1"/>
    </location>
</feature>
<evidence type="ECO:0000256" key="6">
    <source>
        <dbReference type="SAM" id="MobiDB-lite"/>
    </source>
</evidence>
<dbReference type="InterPro" id="IPR009008">
    <property type="entry name" value="Val/Leu/Ile-tRNA-synth_edit"/>
</dbReference>
<dbReference type="GO" id="GO:0005524">
    <property type="term" value="F:ATP binding"/>
    <property type="evidence" value="ECO:0007669"/>
    <property type="project" value="UniProtKB-KW"/>
</dbReference>
<protein>
    <submittedName>
        <fullName evidence="7">Isoleucine-tRNA ligase cytoplasmic-like</fullName>
    </submittedName>
</protein>
<reference evidence="7 8" key="1">
    <citation type="journal article" date="2014" name="Am. J. Bot.">
        <title>Genome assembly and annotation for red clover (Trifolium pratense; Fabaceae).</title>
        <authorList>
            <person name="Istvanek J."/>
            <person name="Jaros M."/>
            <person name="Krenek A."/>
            <person name="Repkova J."/>
        </authorList>
    </citation>
    <scope>NUCLEOTIDE SEQUENCE [LARGE SCALE GENOMIC DNA]</scope>
    <source>
        <strain evidence="8">cv. Tatra</strain>
        <tissue evidence="7">Young leaves</tissue>
    </source>
</reference>
<sequence>DVSDPEVYMTFPVLGDAHGASFVAWTTTPWTLPSNLALCVNANFTYLKVRNKYTGKVYIVGESRLSTLPTPKEKPKEAVANSTASVPKNAKNKGALSGKADNVLDSFEVLEKFSGASLVGKKYEPLFNYFTELSDTAFRVVADNYVTDDSGTGIVHCAPAFGEDDFRVCIDNQILSKGPPIWPFFSETASSVLLMLCSIPAVLSADHPHFGDSDFVKGICIFVTLVDFSLDKLIVAVDDDGCFTENITDFSGCYIKQADKDIIEAVKAKGRLVKSGAFTHSYPYCWRSDTPLIYRAVPSW</sequence>
<keyword evidence="5" id="KW-0030">Aminoacyl-tRNA synthetase</keyword>
<keyword evidence="3" id="KW-0067">ATP-binding</keyword>
<dbReference type="PANTHER" id="PTHR42780:SF1">
    <property type="entry name" value="ISOLEUCINE--TRNA LIGASE, CYTOPLASMIC"/>
    <property type="match status" value="1"/>
</dbReference>
<dbReference type="SUPFAM" id="SSF50677">
    <property type="entry name" value="ValRS/IleRS/LeuRS editing domain"/>
    <property type="match status" value="1"/>
</dbReference>
<name>A0A2K3N2Y3_TRIPR</name>
<comment type="caution">
    <text evidence="7">The sequence shown here is derived from an EMBL/GenBank/DDBJ whole genome shotgun (WGS) entry which is preliminary data.</text>
</comment>
<evidence type="ECO:0000256" key="5">
    <source>
        <dbReference type="ARBA" id="ARBA00023146"/>
    </source>
</evidence>
<evidence type="ECO:0000256" key="1">
    <source>
        <dbReference type="ARBA" id="ARBA00022598"/>
    </source>
</evidence>
<dbReference type="GO" id="GO:0004822">
    <property type="term" value="F:isoleucine-tRNA ligase activity"/>
    <property type="evidence" value="ECO:0007669"/>
    <property type="project" value="InterPro"/>
</dbReference>
<keyword evidence="4" id="KW-0648">Protein biosynthesis</keyword>
<accession>A0A2K3N2Y3</accession>
<evidence type="ECO:0000313" key="7">
    <source>
        <dbReference type="EMBL" id="PNX97349.1"/>
    </source>
</evidence>
<dbReference type="Gene3D" id="3.90.740.10">
    <property type="entry name" value="Valyl/Leucyl/Isoleucyl-tRNA synthetase, editing domain"/>
    <property type="match status" value="1"/>
</dbReference>
<dbReference type="GO" id="GO:0006428">
    <property type="term" value="P:isoleucyl-tRNA aminoacylation"/>
    <property type="evidence" value="ECO:0007669"/>
    <property type="project" value="TreeGrafter"/>
</dbReference>
<dbReference type="InterPro" id="IPR023586">
    <property type="entry name" value="Ile-tRNA-ligase_type2"/>
</dbReference>
<dbReference type="GO" id="GO:0002161">
    <property type="term" value="F:aminoacyl-tRNA deacylase activity"/>
    <property type="evidence" value="ECO:0007669"/>
    <property type="project" value="InterPro"/>
</dbReference>
<dbReference type="STRING" id="57577.A0A2K3N2Y3"/>
<evidence type="ECO:0000313" key="8">
    <source>
        <dbReference type="Proteomes" id="UP000236291"/>
    </source>
</evidence>
<evidence type="ECO:0000256" key="3">
    <source>
        <dbReference type="ARBA" id="ARBA00022840"/>
    </source>
</evidence>
<reference evidence="7 8" key="2">
    <citation type="journal article" date="2017" name="Front. Plant Sci.">
        <title>Gene Classification and Mining of Molecular Markers Useful in Red Clover (Trifolium pratense) Breeding.</title>
        <authorList>
            <person name="Istvanek J."/>
            <person name="Dluhosova J."/>
            <person name="Dluhos P."/>
            <person name="Patkova L."/>
            <person name="Nedelnik J."/>
            <person name="Repkova J."/>
        </authorList>
    </citation>
    <scope>NUCLEOTIDE SEQUENCE [LARGE SCALE GENOMIC DNA]</scope>
    <source>
        <strain evidence="8">cv. Tatra</strain>
        <tissue evidence="7">Young leaves</tissue>
    </source>
</reference>
<dbReference type="Proteomes" id="UP000236291">
    <property type="component" value="Unassembled WGS sequence"/>
</dbReference>
<feature type="region of interest" description="Disordered" evidence="6">
    <location>
        <begin position="69"/>
        <end position="95"/>
    </location>
</feature>
<dbReference type="PANTHER" id="PTHR42780">
    <property type="entry name" value="SOLEUCYL-TRNA SYNTHETASE"/>
    <property type="match status" value="1"/>
</dbReference>